<comment type="caution">
    <text evidence="1">The sequence shown here is derived from an EMBL/GenBank/DDBJ whole genome shotgun (WGS) entry which is preliminary data.</text>
</comment>
<protein>
    <submittedName>
        <fullName evidence="1">Uncharacterized protein</fullName>
    </submittedName>
</protein>
<name>A0ACB8V6R0_9EURO</name>
<organism evidence="1">
    <name type="scientific">Ophidiomyces ophidiicola</name>
    <dbReference type="NCBI Taxonomy" id="1387563"/>
    <lineage>
        <taxon>Eukaryota</taxon>
        <taxon>Fungi</taxon>
        <taxon>Dikarya</taxon>
        <taxon>Ascomycota</taxon>
        <taxon>Pezizomycotina</taxon>
        <taxon>Eurotiomycetes</taxon>
        <taxon>Eurotiomycetidae</taxon>
        <taxon>Onygenales</taxon>
        <taxon>Onygenaceae</taxon>
        <taxon>Ophidiomyces</taxon>
    </lineage>
</organism>
<evidence type="ECO:0000313" key="1">
    <source>
        <dbReference type="EMBL" id="KAI2393537.1"/>
    </source>
</evidence>
<proteinExistence type="predicted"/>
<sequence length="238" mass="27057">MAHRRPVFSAALALRSAFLPKIPFHARRQVINTIRADHISYRPLDRNFPTSTVAISESLDIPQNPPKNAPQNEAIRYPRVHLVNDDGSLSSLIPTRQIFRTFNRIESVLVLLLPPSEEYGAICKVVSKRFLREQEYQMSRQAVKPKVGKQIELNWAIEPNDLDMRLKQAESFLSKGKPVELVLLKKARKKRATVDQATALVDTIQKWILEKGAVQTKPPEGEVLGLFYFKLEPKGSNL</sequence>
<dbReference type="EMBL" id="JALBCA010000002">
    <property type="protein sequence ID" value="KAI2393537.1"/>
    <property type="molecule type" value="Genomic_DNA"/>
</dbReference>
<accession>A0ACB8V6R0</accession>
<gene>
    <name evidence="1" type="ORF">LOY88_000137</name>
</gene>
<reference evidence="1" key="1">
    <citation type="journal article" date="2022" name="bioRxiv">
        <title>Population genetic analysis of Ophidiomyces ophidiicola, the causative agent of snake fungal disease, indicates recent introductions to the USA.</title>
        <authorList>
            <person name="Ladner J.T."/>
            <person name="Palmer J.M."/>
            <person name="Ettinger C.L."/>
            <person name="Stajich J.E."/>
            <person name="Farrell T.M."/>
            <person name="Glorioso B.M."/>
            <person name="Lawson B."/>
            <person name="Price S.J."/>
            <person name="Stengle A.G."/>
            <person name="Grear D.A."/>
            <person name="Lorch J.M."/>
        </authorList>
    </citation>
    <scope>NUCLEOTIDE SEQUENCE</scope>
    <source>
        <strain evidence="1">NWHC 24266-5</strain>
    </source>
</reference>